<keyword evidence="2 3" id="KW-0175">Coiled coil</keyword>
<feature type="coiled-coil region" evidence="3">
    <location>
        <begin position="109"/>
        <end position="268"/>
    </location>
</feature>
<organism evidence="5 6">
    <name type="scientific">Plectonema cf. radiosum LEGE 06105</name>
    <dbReference type="NCBI Taxonomy" id="945769"/>
    <lineage>
        <taxon>Bacteria</taxon>
        <taxon>Bacillati</taxon>
        <taxon>Cyanobacteriota</taxon>
        <taxon>Cyanophyceae</taxon>
        <taxon>Oscillatoriophycideae</taxon>
        <taxon>Oscillatoriales</taxon>
        <taxon>Microcoleaceae</taxon>
        <taxon>Plectonema</taxon>
    </lineage>
</organism>
<protein>
    <submittedName>
        <fullName evidence="5">ABC exporter membrane fusion protein</fullName>
    </submittedName>
</protein>
<gene>
    <name evidence="5" type="ORF">IQ247_15655</name>
</gene>
<keyword evidence="4" id="KW-0472">Membrane</keyword>
<dbReference type="Gene3D" id="2.40.50.100">
    <property type="match status" value="1"/>
</dbReference>
<dbReference type="EMBL" id="JADEWL010000050">
    <property type="protein sequence ID" value="MBE9214084.1"/>
    <property type="molecule type" value="Genomic_DNA"/>
</dbReference>
<evidence type="ECO:0000256" key="4">
    <source>
        <dbReference type="SAM" id="Phobius"/>
    </source>
</evidence>
<evidence type="ECO:0000256" key="1">
    <source>
        <dbReference type="ARBA" id="ARBA00004196"/>
    </source>
</evidence>
<evidence type="ECO:0000256" key="3">
    <source>
        <dbReference type="SAM" id="Coils"/>
    </source>
</evidence>
<dbReference type="InterPro" id="IPR050465">
    <property type="entry name" value="UPF0194_transport"/>
</dbReference>
<evidence type="ECO:0000313" key="6">
    <source>
        <dbReference type="Proteomes" id="UP000620559"/>
    </source>
</evidence>
<dbReference type="Proteomes" id="UP000620559">
    <property type="component" value="Unassembled WGS sequence"/>
</dbReference>
<evidence type="ECO:0000313" key="5">
    <source>
        <dbReference type="EMBL" id="MBE9214084.1"/>
    </source>
</evidence>
<feature type="transmembrane region" description="Helical" evidence="4">
    <location>
        <begin position="17"/>
        <end position="37"/>
    </location>
</feature>
<comment type="caution">
    <text evidence="5">The sequence shown here is derived from an EMBL/GenBank/DDBJ whole genome shotgun (WGS) entry which is preliminary data.</text>
</comment>
<dbReference type="NCBIfam" id="TIGR02971">
    <property type="entry name" value="heterocyst_DevB"/>
    <property type="match status" value="1"/>
</dbReference>
<dbReference type="InterPro" id="IPR014315">
    <property type="entry name" value="ABC_heterocyst_DevB"/>
</dbReference>
<evidence type="ECO:0000256" key="2">
    <source>
        <dbReference type="ARBA" id="ARBA00023054"/>
    </source>
</evidence>
<dbReference type="RefSeq" id="WP_193921530.1">
    <property type="nucleotide sequence ID" value="NZ_JADEWL010000050.1"/>
</dbReference>
<dbReference type="PANTHER" id="PTHR32347">
    <property type="entry name" value="EFFLUX SYSTEM COMPONENT YKNX-RELATED"/>
    <property type="match status" value="1"/>
</dbReference>
<dbReference type="PANTHER" id="PTHR32347:SF27">
    <property type="entry name" value="RND EFFLUX PUMP MEMBRANE FUSION PROTEIN BARREL-SANDWICH DOMAIN-CONTAINING PROTEIN"/>
    <property type="match status" value="1"/>
</dbReference>
<name>A0A8J7F9G5_9CYAN</name>
<dbReference type="PRINTS" id="PR01490">
    <property type="entry name" value="RTXTOXIND"/>
</dbReference>
<keyword evidence="4" id="KW-0812">Transmembrane</keyword>
<dbReference type="Gene3D" id="2.40.30.170">
    <property type="match status" value="1"/>
</dbReference>
<accession>A0A8J7F9G5</accession>
<keyword evidence="6" id="KW-1185">Reference proteome</keyword>
<keyword evidence="4" id="KW-1133">Transmembrane helix</keyword>
<proteinExistence type="predicted"/>
<sequence length="396" mass="43145">MVQKESQPLNKPLGQRLIYVIVGLALSGGAVFLYSLVQLRSNSEPVASTTQLNEPIIIGVAALGRLEPQGEVIRLSAPTSTGGNKVTELLIKQGDRVLQNQVVAILETYNRSQAALDKAKTNVEIAKAELARVQAGAKSGDIQAQKEDIARLQAELEGQVATQKATIARLEAEVRNAEIENQRFQKLYEAGAIAAIEADTRRLRLETTQKQLQEAKETLNRTIETTQIQLEQARATLNSLAEVRPVDVQVAQAELKSAIAAVKQAQADYELTTIRSPIAGQVLKVNVRPGEVVGNTGIADIGKTEQMYVVAEVYETDIAKVRIGQPATIRSPAFSGELQGTVSQIGLQVDRQNIFDVNPQADTDKRVIDVRIRLQPEDSKRVADLTNLQVQVLINL</sequence>
<comment type="subcellular location">
    <subcellularLocation>
        <location evidence="1">Cell envelope</location>
    </subcellularLocation>
</comment>
<dbReference type="AlphaFoldDB" id="A0A8J7F9G5"/>
<dbReference type="GO" id="GO:0030313">
    <property type="term" value="C:cell envelope"/>
    <property type="evidence" value="ECO:0007669"/>
    <property type="project" value="UniProtKB-SubCell"/>
</dbReference>
<reference evidence="5" key="1">
    <citation type="submission" date="2020-10" db="EMBL/GenBank/DDBJ databases">
        <authorList>
            <person name="Castelo-Branco R."/>
            <person name="Eusebio N."/>
            <person name="Adriana R."/>
            <person name="Vieira A."/>
            <person name="Brugerolle De Fraissinette N."/>
            <person name="Rezende De Castro R."/>
            <person name="Schneider M.P."/>
            <person name="Vasconcelos V."/>
            <person name="Leao P.N."/>
        </authorList>
    </citation>
    <scope>NUCLEOTIDE SEQUENCE</scope>
    <source>
        <strain evidence="5">LEGE 06105</strain>
    </source>
</reference>
<dbReference type="SUPFAM" id="SSF111369">
    <property type="entry name" value="HlyD-like secretion proteins"/>
    <property type="match status" value="1"/>
</dbReference>